<dbReference type="RefSeq" id="WP_109871320.1">
    <property type="nucleotide sequence ID" value="NZ_QGNA01000003.1"/>
</dbReference>
<sequence length="321" mass="33698">MRRLLAAVLGAALLFGVAPAAIAFPDRPIRLIVPYGPGGITDITARIIAPALGDQLGQQVVVDNRPGGAAMLGFGMTARAPADGHTLVLATTALAANPVLFRDIPYDARRDFTPVSLVGLVPMVLVVPRNAPANSIAEFVALAKRRDGQMNYGSAGNGSGNHLTTEMFMHAAGIRATHVPYRGGGQVMTDLVAGRVEFVFAVLPTARPFILDGSLRALAVTGRTRSDAVPSVPTVAETVLPGFALYEWLGLLGPAGLPEPVLARLHQAAVAAVRDPAIAERLKGIGVEAQGSDPATLATHLDSELRRWDDLAKHVRFEVAQ</sequence>
<dbReference type="CDD" id="cd13578">
    <property type="entry name" value="PBP2_Bug27"/>
    <property type="match status" value="1"/>
</dbReference>
<feature type="signal peptide" evidence="2">
    <location>
        <begin position="1"/>
        <end position="20"/>
    </location>
</feature>
<dbReference type="OrthoDB" id="7253390at2"/>
<evidence type="ECO:0000256" key="2">
    <source>
        <dbReference type="SAM" id="SignalP"/>
    </source>
</evidence>
<gene>
    <name evidence="3" type="ORF">DFH01_15380</name>
</gene>
<dbReference type="PIRSF" id="PIRSF017082">
    <property type="entry name" value="YflP"/>
    <property type="match status" value="1"/>
</dbReference>
<evidence type="ECO:0000256" key="1">
    <source>
        <dbReference type="ARBA" id="ARBA00006987"/>
    </source>
</evidence>
<protein>
    <recommendedName>
        <fullName evidence="5">Tripartite tricarboxylate transporter substrate binding protein</fullName>
    </recommendedName>
</protein>
<comment type="similarity">
    <text evidence="1">Belongs to the UPF0065 (bug) family.</text>
</comment>
<dbReference type="PANTHER" id="PTHR42928">
    <property type="entry name" value="TRICARBOXYLATE-BINDING PROTEIN"/>
    <property type="match status" value="1"/>
</dbReference>
<proteinExistence type="inferred from homology"/>
<feature type="chain" id="PRO_5016340873" description="Tripartite tricarboxylate transporter substrate binding protein" evidence="2">
    <location>
        <begin position="21"/>
        <end position="321"/>
    </location>
</feature>
<dbReference type="AlphaFoldDB" id="A0A317FEU2"/>
<dbReference type="InterPro" id="IPR005064">
    <property type="entry name" value="BUG"/>
</dbReference>
<evidence type="ECO:0000313" key="3">
    <source>
        <dbReference type="EMBL" id="PWS36527.1"/>
    </source>
</evidence>
<dbReference type="Proteomes" id="UP000245765">
    <property type="component" value="Unassembled WGS sequence"/>
</dbReference>
<accession>A0A317FEU2</accession>
<dbReference type="Gene3D" id="3.40.190.10">
    <property type="entry name" value="Periplasmic binding protein-like II"/>
    <property type="match status" value="1"/>
</dbReference>
<reference evidence="4" key="1">
    <citation type="submission" date="2018-05" db="EMBL/GenBank/DDBJ databases">
        <authorList>
            <person name="Du Z."/>
            <person name="Wang X."/>
        </authorList>
    </citation>
    <scope>NUCLEOTIDE SEQUENCE [LARGE SCALE GENOMIC DNA]</scope>
    <source>
        <strain evidence="4">CQN31</strain>
    </source>
</reference>
<evidence type="ECO:0000313" key="4">
    <source>
        <dbReference type="Proteomes" id="UP000245765"/>
    </source>
</evidence>
<name>A0A317FEU2_9PROT</name>
<keyword evidence="2" id="KW-0732">Signal</keyword>
<dbReference type="Gene3D" id="3.40.190.150">
    <property type="entry name" value="Bordetella uptake gene, domain 1"/>
    <property type="match status" value="1"/>
</dbReference>
<comment type="caution">
    <text evidence="3">The sequence shown here is derived from an EMBL/GenBank/DDBJ whole genome shotgun (WGS) entry which is preliminary data.</text>
</comment>
<dbReference type="SUPFAM" id="SSF53850">
    <property type="entry name" value="Periplasmic binding protein-like II"/>
    <property type="match status" value="1"/>
</dbReference>
<keyword evidence="4" id="KW-1185">Reference proteome</keyword>
<dbReference type="Pfam" id="PF03401">
    <property type="entry name" value="TctC"/>
    <property type="match status" value="1"/>
</dbReference>
<dbReference type="InterPro" id="IPR042100">
    <property type="entry name" value="Bug_dom1"/>
</dbReference>
<dbReference type="EMBL" id="QGNA01000003">
    <property type="protein sequence ID" value="PWS36527.1"/>
    <property type="molecule type" value="Genomic_DNA"/>
</dbReference>
<organism evidence="3 4">
    <name type="scientific">Falsiroseomonas bella</name>
    <dbReference type="NCBI Taxonomy" id="2184016"/>
    <lineage>
        <taxon>Bacteria</taxon>
        <taxon>Pseudomonadati</taxon>
        <taxon>Pseudomonadota</taxon>
        <taxon>Alphaproteobacteria</taxon>
        <taxon>Acetobacterales</taxon>
        <taxon>Roseomonadaceae</taxon>
        <taxon>Falsiroseomonas</taxon>
    </lineage>
</organism>
<dbReference type="PANTHER" id="PTHR42928:SF5">
    <property type="entry name" value="BLR1237 PROTEIN"/>
    <property type="match status" value="1"/>
</dbReference>
<evidence type="ECO:0008006" key="5">
    <source>
        <dbReference type="Google" id="ProtNLM"/>
    </source>
</evidence>